<evidence type="ECO:0000256" key="1">
    <source>
        <dbReference type="SAM" id="Phobius"/>
    </source>
</evidence>
<proteinExistence type="predicted"/>
<protein>
    <submittedName>
        <fullName evidence="3">PH domain-containing protein</fullName>
    </submittedName>
</protein>
<organism evidence="3 4">
    <name type="scientific">Fibrella forsythiae</name>
    <dbReference type="NCBI Taxonomy" id="2817061"/>
    <lineage>
        <taxon>Bacteria</taxon>
        <taxon>Pseudomonadati</taxon>
        <taxon>Bacteroidota</taxon>
        <taxon>Cytophagia</taxon>
        <taxon>Cytophagales</taxon>
        <taxon>Spirosomataceae</taxon>
        <taxon>Fibrella</taxon>
    </lineage>
</organism>
<sequence>MALKRYKANRKGGFRLIILLFLLVGSGVVASDPATFLGRPLLLLPLLGPIALLLWMYANTHYELEQTTLRYQSGFVRGQLEVWRINQVQVGVTQWTGVKPALAGGGLLITYNRYDEIYLAPADNEALLADLLAINPAILVKR</sequence>
<dbReference type="Proteomes" id="UP000664628">
    <property type="component" value="Unassembled WGS sequence"/>
</dbReference>
<dbReference type="Pfam" id="PF06713">
    <property type="entry name" value="bPH_4"/>
    <property type="match status" value="1"/>
</dbReference>
<keyword evidence="1" id="KW-1133">Transmembrane helix</keyword>
<feature type="transmembrane region" description="Helical" evidence="1">
    <location>
        <begin position="41"/>
        <end position="58"/>
    </location>
</feature>
<dbReference type="EMBL" id="JAFMYW010000023">
    <property type="protein sequence ID" value="MBO0953168.1"/>
    <property type="molecule type" value="Genomic_DNA"/>
</dbReference>
<gene>
    <name evidence="3" type="ORF">J2I46_31640</name>
</gene>
<keyword evidence="1" id="KW-0812">Transmembrane</keyword>
<accession>A0ABS3JT86</accession>
<keyword evidence="1" id="KW-0472">Membrane</keyword>
<keyword evidence="4" id="KW-1185">Reference proteome</keyword>
<feature type="domain" description="Uncharacterized protein YyaB-like PH" evidence="2">
    <location>
        <begin position="60"/>
        <end position="135"/>
    </location>
</feature>
<evidence type="ECO:0000313" key="4">
    <source>
        <dbReference type="Proteomes" id="UP000664628"/>
    </source>
</evidence>
<evidence type="ECO:0000313" key="3">
    <source>
        <dbReference type="EMBL" id="MBO0953168.1"/>
    </source>
</evidence>
<comment type="caution">
    <text evidence="3">The sequence shown here is derived from an EMBL/GenBank/DDBJ whole genome shotgun (WGS) entry which is preliminary data.</text>
</comment>
<dbReference type="InterPro" id="IPR009589">
    <property type="entry name" value="PH_YyaB-like"/>
</dbReference>
<dbReference type="RefSeq" id="WP_207333120.1">
    <property type="nucleotide sequence ID" value="NZ_JAFMYW010000023.1"/>
</dbReference>
<evidence type="ECO:0000259" key="2">
    <source>
        <dbReference type="Pfam" id="PF06713"/>
    </source>
</evidence>
<reference evidence="3 4" key="1">
    <citation type="submission" date="2021-03" db="EMBL/GenBank/DDBJ databases">
        <title>Fibrella sp. HMF5405 genome sequencing and assembly.</title>
        <authorList>
            <person name="Kang H."/>
            <person name="Kim H."/>
            <person name="Bae S."/>
            <person name="Joh K."/>
        </authorList>
    </citation>
    <scope>NUCLEOTIDE SEQUENCE [LARGE SCALE GENOMIC DNA]</scope>
    <source>
        <strain evidence="3 4">HMF5405</strain>
    </source>
</reference>
<name>A0ABS3JT86_9BACT</name>